<evidence type="ECO:0000313" key="2">
    <source>
        <dbReference type="Proteomes" id="UP000076858"/>
    </source>
</evidence>
<dbReference type="Proteomes" id="UP000076858">
    <property type="component" value="Unassembled WGS sequence"/>
</dbReference>
<keyword evidence="2" id="KW-1185">Reference proteome</keyword>
<evidence type="ECO:0000313" key="1">
    <source>
        <dbReference type="EMBL" id="KZR95535.1"/>
    </source>
</evidence>
<evidence type="ECO:0008006" key="3">
    <source>
        <dbReference type="Google" id="ProtNLM"/>
    </source>
</evidence>
<dbReference type="OrthoDB" id="6356979at2759"/>
<protein>
    <recommendedName>
        <fullName evidence="3">SWIM-type domain-containing protein</fullName>
    </recommendedName>
</protein>
<gene>
    <name evidence="1" type="ORF">APZ42_010704</name>
</gene>
<accession>A0A164D9B4</accession>
<dbReference type="EMBL" id="LRGB01028456">
    <property type="protein sequence ID" value="KZR95535.1"/>
    <property type="molecule type" value="Genomic_DNA"/>
</dbReference>
<organism evidence="1 2">
    <name type="scientific">Daphnia magna</name>
    <dbReference type="NCBI Taxonomy" id="35525"/>
    <lineage>
        <taxon>Eukaryota</taxon>
        <taxon>Metazoa</taxon>
        <taxon>Ecdysozoa</taxon>
        <taxon>Arthropoda</taxon>
        <taxon>Crustacea</taxon>
        <taxon>Branchiopoda</taxon>
        <taxon>Diplostraca</taxon>
        <taxon>Cladocera</taxon>
        <taxon>Anomopoda</taxon>
        <taxon>Daphniidae</taxon>
        <taxon>Daphnia</taxon>
    </lineage>
</organism>
<comment type="caution">
    <text evidence="1">The sequence shown here is derived from an EMBL/GenBank/DDBJ whole genome shotgun (WGS) entry which is preliminary data.</text>
</comment>
<proteinExistence type="predicted"/>
<dbReference type="AlphaFoldDB" id="A0A164D9B4"/>
<reference evidence="1 2" key="1">
    <citation type="submission" date="2016-03" db="EMBL/GenBank/DDBJ databases">
        <title>EvidentialGene: Evidence-directed Construction of Genes on Genomes.</title>
        <authorList>
            <person name="Gilbert D.G."/>
            <person name="Choi J.-H."/>
            <person name="Mockaitis K."/>
            <person name="Colbourne J."/>
            <person name="Pfrender M."/>
        </authorList>
    </citation>
    <scope>NUCLEOTIDE SEQUENCE [LARGE SCALE GENOMIC DNA]</scope>
    <source>
        <strain evidence="1 2">Xinb3</strain>
        <tissue evidence="1">Complete organism</tissue>
    </source>
</reference>
<name>A0A164D9B4_9CRUS</name>
<dbReference type="PANTHER" id="PTHR47526">
    <property type="entry name" value="ATP-DEPENDENT DNA HELICASE"/>
    <property type="match status" value="1"/>
</dbReference>
<sequence length="222" mass="24916">MSNENMEELVYDAVIELFDLSSYSSTIENGYWTSHKEFEHVLPSVEFGDIWHYLVYRNNFYTAGNGNVLAQAKVHHSMAFNLPPLRPCVAFNSAGGVITAHCDCIAGLGECCSHVGAILFGAQAVDLYSYSSIGLKTGQKNISTTTISLILRHPCKNFLTKIENFRKVFFTEYFKRIRKTLISLSFAGLDSLLPGNRKNILFSLHPFFIAIVNDIWRSLCGI</sequence>
<dbReference type="STRING" id="35525.A0A164D9B4"/>